<dbReference type="SMART" id="SM00547">
    <property type="entry name" value="ZnF_RBZ"/>
    <property type="match status" value="1"/>
</dbReference>
<evidence type="ECO:0000256" key="1">
    <source>
        <dbReference type="ARBA" id="ARBA00004123"/>
    </source>
</evidence>
<proteinExistence type="predicted"/>
<dbReference type="Proteomes" id="UP000235786">
    <property type="component" value="Unassembled WGS sequence"/>
</dbReference>
<evidence type="ECO:0000256" key="3">
    <source>
        <dbReference type="ARBA" id="ARBA00022771"/>
    </source>
</evidence>
<keyword evidence="3 7" id="KW-0863">Zinc-finger</keyword>
<feature type="domain" description="RanBP2-type" evidence="9">
    <location>
        <begin position="105"/>
        <end position="136"/>
    </location>
</feature>
<feature type="compositionally biased region" description="Basic residues" evidence="8">
    <location>
        <begin position="176"/>
        <end position="188"/>
    </location>
</feature>
<dbReference type="Gene3D" id="4.10.1060.10">
    <property type="entry name" value="Zinc finger, RanBP2-type"/>
    <property type="match status" value="1"/>
</dbReference>
<keyword evidence="6" id="KW-0539">Nucleus</keyword>
<dbReference type="PROSITE" id="PS50199">
    <property type="entry name" value="ZF_RANBP2_2"/>
    <property type="match status" value="1"/>
</dbReference>
<dbReference type="SUPFAM" id="SSF90209">
    <property type="entry name" value="Ran binding protein zinc finger-like"/>
    <property type="match status" value="1"/>
</dbReference>
<dbReference type="OrthoDB" id="448399at2759"/>
<evidence type="ECO:0000256" key="7">
    <source>
        <dbReference type="PROSITE-ProRule" id="PRU00322"/>
    </source>
</evidence>
<dbReference type="GO" id="GO:0006355">
    <property type="term" value="P:regulation of DNA-templated transcription"/>
    <property type="evidence" value="ECO:0007669"/>
    <property type="project" value="InterPro"/>
</dbReference>
<feature type="compositionally biased region" description="Basic and acidic residues" evidence="8">
    <location>
        <begin position="44"/>
        <end position="59"/>
    </location>
</feature>
<evidence type="ECO:0000256" key="4">
    <source>
        <dbReference type="ARBA" id="ARBA00022833"/>
    </source>
</evidence>
<dbReference type="Pfam" id="PF00641">
    <property type="entry name" value="Zn_ribbon_RanBP"/>
    <property type="match status" value="1"/>
</dbReference>
<dbReference type="PANTHER" id="PTHR23238">
    <property type="entry name" value="RNA BINDING PROTEIN"/>
    <property type="match status" value="1"/>
</dbReference>
<evidence type="ECO:0000313" key="11">
    <source>
        <dbReference type="Proteomes" id="UP000235786"/>
    </source>
</evidence>
<dbReference type="GO" id="GO:0008270">
    <property type="term" value="F:zinc ion binding"/>
    <property type="evidence" value="ECO:0007669"/>
    <property type="project" value="UniProtKB-KW"/>
</dbReference>
<dbReference type="EMBL" id="KZ613945">
    <property type="protein sequence ID" value="PMD41011.1"/>
    <property type="molecule type" value="Genomic_DNA"/>
</dbReference>
<evidence type="ECO:0000256" key="5">
    <source>
        <dbReference type="ARBA" id="ARBA00022884"/>
    </source>
</evidence>
<dbReference type="PROSITE" id="PS01358">
    <property type="entry name" value="ZF_RANBP2_1"/>
    <property type="match status" value="1"/>
</dbReference>
<feature type="region of interest" description="Disordered" evidence="8">
    <location>
        <begin position="176"/>
        <end position="221"/>
    </location>
</feature>
<dbReference type="InterPro" id="IPR036443">
    <property type="entry name" value="Znf_RanBP2_sf"/>
</dbReference>
<sequence length="221" mass="23943">MALNGNTGLASPPNGQKESFFSHLRKRARQGAAIPTATLSLKSQEMKRRGPRESHEGAEAQRALPRKRLKNISHVAPPQHMGHHGGMGGHGGGRMSGSGGVVPLRAGDWKCGSEGCGYHNFAKNVSCLRCGASRAGADGAYAHDASGTSAIHRGRLNASRSLYTEPQYELLQPHERKRVGGKRQKSRNLKYSDHTRSSFTNAPIPPRPLRSYHDSLAGRPW</sequence>
<evidence type="ECO:0000256" key="8">
    <source>
        <dbReference type="SAM" id="MobiDB-lite"/>
    </source>
</evidence>
<dbReference type="FunFam" id="4.10.1060.10:FF:000021">
    <property type="entry name" value="MUTL protein homolog 3"/>
    <property type="match status" value="1"/>
</dbReference>
<dbReference type="GO" id="GO:0003723">
    <property type="term" value="F:RNA binding"/>
    <property type="evidence" value="ECO:0007669"/>
    <property type="project" value="UniProtKB-KW"/>
</dbReference>
<dbReference type="AlphaFoldDB" id="A0A2J6RR60"/>
<dbReference type="STRING" id="1149755.A0A2J6RR60"/>
<gene>
    <name evidence="10" type="ORF">L207DRAFT_348219</name>
</gene>
<dbReference type="InterPro" id="IPR001876">
    <property type="entry name" value="Znf_RanBP2"/>
</dbReference>
<dbReference type="GO" id="GO:0005634">
    <property type="term" value="C:nucleus"/>
    <property type="evidence" value="ECO:0007669"/>
    <property type="project" value="UniProtKB-SubCell"/>
</dbReference>
<reference evidence="10 11" key="1">
    <citation type="submission" date="2016-04" db="EMBL/GenBank/DDBJ databases">
        <title>A degradative enzymes factory behind the ericoid mycorrhizal symbiosis.</title>
        <authorList>
            <consortium name="DOE Joint Genome Institute"/>
            <person name="Martino E."/>
            <person name="Morin E."/>
            <person name="Grelet G."/>
            <person name="Kuo A."/>
            <person name="Kohler A."/>
            <person name="Daghino S."/>
            <person name="Barry K."/>
            <person name="Choi C."/>
            <person name="Cichocki N."/>
            <person name="Clum A."/>
            <person name="Copeland A."/>
            <person name="Hainaut M."/>
            <person name="Haridas S."/>
            <person name="Labutti K."/>
            <person name="Lindquist E."/>
            <person name="Lipzen A."/>
            <person name="Khouja H.-R."/>
            <person name="Murat C."/>
            <person name="Ohm R."/>
            <person name="Olson A."/>
            <person name="Spatafora J."/>
            <person name="Veneault-Fourrey C."/>
            <person name="Henrissat B."/>
            <person name="Grigoriev I."/>
            <person name="Martin F."/>
            <person name="Perotto S."/>
        </authorList>
    </citation>
    <scope>NUCLEOTIDE SEQUENCE [LARGE SCALE GENOMIC DNA]</scope>
    <source>
        <strain evidence="10 11">F</strain>
    </source>
</reference>
<keyword evidence="2" id="KW-0479">Metal-binding</keyword>
<evidence type="ECO:0000256" key="6">
    <source>
        <dbReference type="ARBA" id="ARBA00023242"/>
    </source>
</evidence>
<comment type="subcellular location">
    <subcellularLocation>
        <location evidence="1">Nucleus</location>
    </subcellularLocation>
</comment>
<keyword evidence="5" id="KW-0694">RNA-binding</keyword>
<organism evidence="10 11">
    <name type="scientific">Hyaloscypha variabilis (strain UAMH 11265 / GT02V1 / F)</name>
    <name type="common">Meliniomyces variabilis</name>
    <dbReference type="NCBI Taxonomy" id="1149755"/>
    <lineage>
        <taxon>Eukaryota</taxon>
        <taxon>Fungi</taxon>
        <taxon>Dikarya</taxon>
        <taxon>Ascomycota</taxon>
        <taxon>Pezizomycotina</taxon>
        <taxon>Leotiomycetes</taxon>
        <taxon>Helotiales</taxon>
        <taxon>Hyaloscyphaceae</taxon>
        <taxon>Hyaloscypha</taxon>
        <taxon>Hyaloscypha variabilis</taxon>
    </lineage>
</organism>
<feature type="compositionally biased region" description="Polar residues" evidence="8">
    <location>
        <begin position="1"/>
        <end position="19"/>
    </location>
</feature>
<protein>
    <recommendedName>
        <fullName evidence="9">RanBP2-type domain-containing protein</fullName>
    </recommendedName>
</protein>
<evidence type="ECO:0000259" key="9">
    <source>
        <dbReference type="PROSITE" id="PS50199"/>
    </source>
</evidence>
<evidence type="ECO:0000256" key="2">
    <source>
        <dbReference type="ARBA" id="ARBA00022723"/>
    </source>
</evidence>
<keyword evidence="11" id="KW-1185">Reference proteome</keyword>
<accession>A0A2J6RR60</accession>
<evidence type="ECO:0000313" key="10">
    <source>
        <dbReference type="EMBL" id="PMD41011.1"/>
    </source>
</evidence>
<feature type="region of interest" description="Disordered" evidence="8">
    <location>
        <begin position="1"/>
        <end position="68"/>
    </location>
</feature>
<dbReference type="InterPro" id="IPR034870">
    <property type="entry name" value="TET_fam"/>
</dbReference>
<keyword evidence="4" id="KW-0862">Zinc</keyword>
<name>A0A2J6RR60_HYAVF</name>